<keyword evidence="4 8" id="KW-0406">Ion transport</keyword>
<organism evidence="9 10">
    <name type="scientific">Marinimicrococcus flavescens</name>
    <dbReference type="NCBI Taxonomy" id="3031815"/>
    <lineage>
        <taxon>Bacteria</taxon>
        <taxon>Pseudomonadati</taxon>
        <taxon>Pseudomonadota</taxon>
        <taxon>Alphaproteobacteria</taxon>
        <taxon>Geminicoccales</taxon>
        <taxon>Geminicoccaceae</taxon>
        <taxon>Marinimicrococcus</taxon>
    </lineage>
</organism>
<dbReference type="PROSITE" id="PS00389">
    <property type="entry name" value="ATPASE_DELTA"/>
    <property type="match status" value="1"/>
</dbReference>
<comment type="subcellular location">
    <subcellularLocation>
        <location evidence="8">Cell membrane</location>
        <topology evidence="8">Peripheral membrane protein</topology>
    </subcellularLocation>
    <subcellularLocation>
        <location evidence="1">Membrane</location>
    </subcellularLocation>
</comment>
<dbReference type="InterPro" id="IPR000711">
    <property type="entry name" value="ATPase_OSCP/dsu"/>
</dbReference>
<dbReference type="RefSeq" id="WP_327789048.1">
    <property type="nucleotide sequence ID" value="NZ_JARGEQ010000091.1"/>
</dbReference>
<comment type="caution">
    <text evidence="9">The sequence shown here is derived from an EMBL/GenBank/DDBJ whole genome shotgun (WGS) entry which is preliminary data.</text>
</comment>
<evidence type="ECO:0000313" key="10">
    <source>
        <dbReference type="Proteomes" id="UP001301140"/>
    </source>
</evidence>
<comment type="function">
    <text evidence="8">This protein is part of the stalk that links CF(0) to CF(1). It either transmits conformational changes from CF(0) to CF(1) or is implicated in proton conduction.</text>
</comment>
<dbReference type="Gene3D" id="1.10.520.20">
    <property type="entry name" value="N-terminal domain of the delta subunit of the F1F0-ATP synthase"/>
    <property type="match status" value="1"/>
</dbReference>
<keyword evidence="6 8" id="KW-0139">CF(1)</keyword>
<keyword evidence="10" id="KW-1185">Reference proteome</keyword>
<keyword evidence="5 8" id="KW-0472">Membrane</keyword>
<dbReference type="GO" id="GO:0045259">
    <property type="term" value="C:proton-transporting ATP synthase complex"/>
    <property type="evidence" value="ECO:0007669"/>
    <property type="project" value="UniProtKB-KW"/>
</dbReference>
<dbReference type="NCBIfam" id="NF004402">
    <property type="entry name" value="PRK05758.2-2"/>
    <property type="match status" value="1"/>
</dbReference>
<protein>
    <recommendedName>
        <fullName evidence="8">ATP synthase subunit delta</fullName>
    </recommendedName>
    <alternativeName>
        <fullName evidence="8">ATP synthase F(1) sector subunit delta</fullName>
    </alternativeName>
    <alternativeName>
        <fullName evidence="8">F-type ATPase subunit delta</fullName>
        <shortName evidence="8">F-ATPase subunit delta</shortName>
    </alternativeName>
</protein>
<reference evidence="9 10" key="1">
    <citation type="submission" date="2023-03" db="EMBL/GenBank/DDBJ databases">
        <title>YIM 152171 draft genome.</title>
        <authorList>
            <person name="Yang Z."/>
        </authorList>
    </citation>
    <scope>NUCLEOTIDE SEQUENCE [LARGE SCALE GENOMIC DNA]</scope>
    <source>
        <strain evidence="9 10">YIM 152171</strain>
    </source>
</reference>
<proteinExistence type="inferred from homology"/>
<gene>
    <name evidence="8" type="primary">atpH</name>
    <name evidence="9" type="ORF">PZ740_09595</name>
</gene>
<dbReference type="InterPro" id="IPR020781">
    <property type="entry name" value="ATPase_OSCP/d_CS"/>
</dbReference>
<evidence type="ECO:0000256" key="7">
    <source>
        <dbReference type="ARBA" id="ARBA00023310"/>
    </source>
</evidence>
<keyword evidence="2 8" id="KW-0813">Transport</keyword>
<evidence type="ECO:0000256" key="1">
    <source>
        <dbReference type="ARBA" id="ARBA00004370"/>
    </source>
</evidence>
<evidence type="ECO:0000256" key="8">
    <source>
        <dbReference type="HAMAP-Rule" id="MF_01416"/>
    </source>
</evidence>
<comment type="function">
    <text evidence="8">F(1)F(0) ATP synthase produces ATP from ADP in the presence of a proton or sodium gradient. F-type ATPases consist of two structural domains, F(1) containing the extramembraneous catalytic core and F(0) containing the membrane proton channel, linked together by a central stalk and a peripheral stalk. During catalysis, ATP synthesis in the catalytic domain of F(1) is coupled via a rotary mechanism of the central stalk subunits to proton translocation.</text>
</comment>
<keyword evidence="3 8" id="KW-0375">Hydrogen ion transport</keyword>
<evidence type="ECO:0000256" key="6">
    <source>
        <dbReference type="ARBA" id="ARBA00023196"/>
    </source>
</evidence>
<dbReference type="InterPro" id="IPR026015">
    <property type="entry name" value="ATP_synth_OSCP/delta_N_sf"/>
</dbReference>
<evidence type="ECO:0000313" key="9">
    <source>
        <dbReference type="EMBL" id="MDF1586633.1"/>
    </source>
</evidence>
<dbReference type="GO" id="GO:0005886">
    <property type="term" value="C:plasma membrane"/>
    <property type="evidence" value="ECO:0007669"/>
    <property type="project" value="UniProtKB-SubCell"/>
</dbReference>
<sequence length="186" mass="19877">MPAKSATASGLASRYATALFELAREQNKLDEVASDLDGVVRLLDESADMERLIKSPVLSREEQERAVVAIADRAGLRGLVRNFLGVLAQKRRLFALRTIVAAFRGMLAEHRGEATAEVVSATPLDERQMAAIKESVASFAGKAVSLTSSVDPSLLAGVVVRVGSRMIDASLKAKLQQLELSMKGVG</sequence>
<dbReference type="PRINTS" id="PR00125">
    <property type="entry name" value="ATPASEDELTA"/>
</dbReference>
<keyword evidence="7 8" id="KW-0066">ATP synthesis</keyword>
<dbReference type="Proteomes" id="UP001301140">
    <property type="component" value="Unassembled WGS sequence"/>
</dbReference>
<dbReference type="AlphaFoldDB" id="A0AAP3XRR0"/>
<dbReference type="EMBL" id="JARGEQ010000091">
    <property type="protein sequence ID" value="MDF1586633.1"/>
    <property type="molecule type" value="Genomic_DNA"/>
</dbReference>
<dbReference type="Pfam" id="PF00213">
    <property type="entry name" value="OSCP"/>
    <property type="match status" value="1"/>
</dbReference>
<dbReference type="HAMAP" id="MF_01416">
    <property type="entry name" value="ATP_synth_delta_bact"/>
    <property type="match status" value="1"/>
</dbReference>
<dbReference type="SUPFAM" id="SSF47928">
    <property type="entry name" value="N-terminal domain of the delta subunit of the F1F0-ATP synthase"/>
    <property type="match status" value="1"/>
</dbReference>
<evidence type="ECO:0000256" key="3">
    <source>
        <dbReference type="ARBA" id="ARBA00022781"/>
    </source>
</evidence>
<dbReference type="NCBIfam" id="NF004406">
    <property type="entry name" value="PRK05758.3-2"/>
    <property type="match status" value="1"/>
</dbReference>
<accession>A0AAP3XRR0</accession>
<evidence type="ECO:0000256" key="4">
    <source>
        <dbReference type="ARBA" id="ARBA00023065"/>
    </source>
</evidence>
<dbReference type="PANTHER" id="PTHR11910">
    <property type="entry name" value="ATP SYNTHASE DELTA CHAIN"/>
    <property type="match status" value="1"/>
</dbReference>
<evidence type="ECO:0000256" key="5">
    <source>
        <dbReference type="ARBA" id="ARBA00023136"/>
    </source>
</evidence>
<evidence type="ECO:0000256" key="2">
    <source>
        <dbReference type="ARBA" id="ARBA00022448"/>
    </source>
</evidence>
<keyword evidence="8" id="KW-1003">Cell membrane</keyword>
<name>A0AAP3XRR0_9PROT</name>
<dbReference type="GO" id="GO:0046933">
    <property type="term" value="F:proton-transporting ATP synthase activity, rotational mechanism"/>
    <property type="evidence" value="ECO:0007669"/>
    <property type="project" value="UniProtKB-UniRule"/>
</dbReference>
<dbReference type="NCBIfam" id="TIGR01145">
    <property type="entry name" value="ATP_synt_delta"/>
    <property type="match status" value="1"/>
</dbReference>
<comment type="similarity">
    <text evidence="8">Belongs to the ATPase delta chain family.</text>
</comment>